<dbReference type="PANTHER" id="PTHR24373">
    <property type="entry name" value="SLIT RELATED LEUCINE-RICH REPEAT NEURONAL PROTEIN"/>
    <property type="match status" value="1"/>
</dbReference>
<organism evidence="6 7">
    <name type="scientific">Gekko japonicus</name>
    <name type="common">Schlegel's Japanese gecko</name>
    <dbReference type="NCBI Taxonomy" id="146911"/>
    <lineage>
        <taxon>Eukaryota</taxon>
        <taxon>Metazoa</taxon>
        <taxon>Chordata</taxon>
        <taxon>Craniata</taxon>
        <taxon>Vertebrata</taxon>
        <taxon>Euteleostomi</taxon>
        <taxon>Lepidosauria</taxon>
        <taxon>Squamata</taxon>
        <taxon>Bifurcata</taxon>
        <taxon>Gekkota</taxon>
        <taxon>Gekkonidae</taxon>
        <taxon>Gekkoninae</taxon>
        <taxon>Gekko</taxon>
    </lineage>
</organism>
<evidence type="ECO:0000313" key="6">
    <source>
        <dbReference type="Proteomes" id="UP000694871"/>
    </source>
</evidence>
<evidence type="ECO:0000256" key="3">
    <source>
        <dbReference type="ARBA" id="ARBA00022737"/>
    </source>
</evidence>
<proteinExistence type="predicted"/>
<dbReference type="GeneID" id="107113974"/>
<dbReference type="SMART" id="SM00368">
    <property type="entry name" value="LRR_RI"/>
    <property type="match status" value="4"/>
</dbReference>
<keyword evidence="3" id="KW-0677">Repeat</keyword>
<keyword evidence="4" id="KW-1133">Transmembrane helix</keyword>
<evidence type="ECO:0000256" key="5">
    <source>
        <dbReference type="SAM" id="SignalP"/>
    </source>
</evidence>
<dbReference type="PROSITE" id="PS51450">
    <property type="entry name" value="LRR"/>
    <property type="match status" value="4"/>
</dbReference>
<dbReference type="Pfam" id="PF00560">
    <property type="entry name" value="LRR_1"/>
    <property type="match status" value="2"/>
</dbReference>
<reference evidence="7" key="1">
    <citation type="submission" date="2025-08" db="UniProtKB">
        <authorList>
            <consortium name="RefSeq"/>
        </authorList>
    </citation>
    <scope>IDENTIFICATION</scope>
</reference>
<dbReference type="PANTHER" id="PTHR24373:SF388">
    <property type="entry name" value="NEGATIVE REGULATOR OF REACTIVE OXYGEN SPECIES"/>
    <property type="match status" value="1"/>
</dbReference>
<dbReference type="InterPro" id="IPR003591">
    <property type="entry name" value="Leu-rich_rpt_typical-subtyp"/>
</dbReference>
<keyword evidence="1" id="KW-0433">Leucine-rich repeat</keyword>
<evidence type="ECO:0000256" key="1">
    <source>
        <dbReference type="ARBA" id="ARBA00022614"/>
    </source>
</evidence>
<protein>
    <submittedName>
        <fullName evidence="7">Negative regulator of reactive oxygen species</fullName>
    </submittedName>
</protein>
<keyword evidence="4" id="KW-0812">Transmembrane</keyword>
<sequence>MALVTLSIFLCVVFVDTEWGSKLTADHSLCKLEKRSADCNGRWLGSVPVDLPAETEELLLDANVIQTLRNTSLGQYQFLQSLRLCKNGLELIEPGAFLSSRSLSFLFLANNALFMNCSMTAAALWSLPALRKLDLSGNQLTEEMVATLIQQLSSLESLSLARNAIMRLDDSHFKNLFRLQDLDLQQNYIFEIEIGTFESLHRLQYLNLAYNYMPCIVDFDLAQLRVLNVSNNRIEWFLAAEYNATFELETLDLSHNRLLFFPLLPRLNKLQTLLLTHNQMNFYGKLFNDSESTLHLQSLYGNVTNVTITNLWEEISHGALPFLSFLDMSWNQVRYLPERFFEGMVSLTHLKLSHNCLDTLYIHELLNSLVHLDLSYNQLMDLQISLGPAVTLPNLRWLNLSDNRLQALPAEMFTHTAKITTVDLSHNPVEICALHGSTTGGTSPSCTEFRNAGSLRNLFLTGCGLKVLGSHVFRSTSLEHLDLSDNPSALLGGLVSLQNVAPSLQVLSLRNTGLSAASINADFAAFQKLRNLDLSENSLASFPESLIGLRLSILDLRRNCLNSLPQHVMQNQLGKSLRMIYLSQNPYDCCSLEWWDALHSRRTVHIADMSQVTCNYSSRLISAANLPESILQSCRWLSVDIVLLYLVMALPTCLALLVAFAIIFLTFRQQILQMVKSRYRTSSPY</sequence>
<dbReference type="SUPFAM" id="SSF52058">
    <property type="entry name" value="L domain-like"/>
    <property type="match status" value="2"/>
</dbReference>
<evidence type="ECO:0000256" key="4">
    <source>
        <dbReference type="SAM" id="Phobius"/>
    </source>
</evidence>
<keyword evidence="4" id="KW-0472">Membrane</keyword>
<evidence type="ECO:0000313" key="7">
    <source>
        <dbReference type="RefSeq" id="XP_015270874.1"/>
    </source>
</evidence>
<dbReference type="InterPro" id="IPR001611">
    <property type="entry name" value="Leu-rich_rpt"/>
</dbReference>
<dbReference type="InterPro" id="IPR050328">
    <property type="entry name" value="Dev_Immune_Receptor"/>
</dbReference>
<evidence type="ECO:0000256" key="2">
    <source>
        <dbReference type="ARBA" id="ARBA00022729"/>
    </source>
</evidence>
<dbReference type="RefSeq" id="XP_015270874.1">
    <property type="nucleotide sequence ID" value="XM_015415388.1"/>
</dbReference>
<dbReference type="InterPro" id="IPR032675">
    <property type="entry name" value="LRR_dom_sf"/>
</dbReference>
<dbReference type="PRINTS" id="PR00019">
    <property type="entry name" value="LEURICHRPT"/>
</dbReference>
<feature type="transmembrane region" description="Helical" evidence="4">
    <location>
        <begin position="642"/>
        <end position="667"/>
    </location>
</feature>
<keyword evidence="2 5" id="KW-0732">Signal</keyword>
<dbReference type="Pfam" id="PF13516">
    <property type="entry name" value="LRR_6"/>
    <property type="match status" value="1"/>
</dbReference>
<dbReference type="SMART" id="SM00369">
    <property type="entry name" value="LRR_TYP"/>
    <property type="match status" value="12"/>
</dbReference>
<name>A0ABM1KAY7_GEKJA</name>
<gene>
    <name evidence="7" type="primary">NRROS</name>
</gene>
<keyword evidence="6" id="KW-1185">Reference proteome</keyword>
<accession>A0ABM1KAY7</accession>
<feature type="signal peptide" evidence="5">
    <location>
        <begin position="1"/>
        <end position="17"/>
    </location>
</feature>
<feature type="chain" id="PRO_5045428570" evidence="5">
    <location>
        <begin position="18"/>
        <end position="685"/>
    </location>
</feature>
<dbReference type="Pfam" id="PF13855">
    <property type="entry name" value="LRR_8"/>
    <property type="match status" value="3"/>
</dbReference>
<dbReference type="Gene3D" id="3.80.10.10">
    <property type="entry name" value="Ribonuclease Inhibitor"/>
    <property type="match status" value="4"/>
</dbReference>
<dbReference type="SMART" id="SM00364">
    <property type="entry name" value="LRR_BAC"/>
    <property type="match status" value="6"/>
</dbReference>
<dbReference type="Proteomes" id="UP000694871">
    <property type="component" value="Unplaced"/>
</dbReference>